<keyword evidence="7 19" id="KW-1003">Cell membrane</keyword>
<dbReference type="AlphaFoldDB" id="A0A1U9YQ61"/>
<dbReference type="PANTHER" id="PTHR34148:SF1">
    <property type="entry name" value="ADENOSYLCOBINAMIDE-GDP RIBAZOLETRANSFERASE"/>
    <property type="match status" value="1"/>
</dbReference>
<protein>
    <recommendedName>
        <fullName evidence="6 19">Adenosylcobinamide-GDP ribazoletransferase</fullName>
        <ecNumber evidence="5 19">2.7.8.26</ecNumber>
    </recommendedName>
    <alternativeName>
        <fullName evidence="16 19">Cobalamin synthase</fullName>
    </alternativeName>
    <alternativeName>
        <fullName evidence="15 19">Cobalamin-5'-phosphate synthase</fullName>
    </alternativeName>
</protein>
<evidence type="ECO:0000256" key="2">
    <source>
        <dbReference type="ARBA" id="ARBA00004651"/>
    </source>
</evidence>
<evidence type="ECO:0000256" key="7">
    <source>
        <dbReference type="ARBA" id="ARBA00022475"/>
    </source>
</evidence>
<evidence type="ECO:0000256" key="4">
    <source>
        <dbReference type="ARBA" id="ARBA00010561"/>
    </source>
</evidence>
<dbReference type="EC" id="2.7.8.26" evidence="5 19"/>
<sequence length="267" mass="28636">MGFGFLKQWGSGCVAAFQFLSRLPVPIRINYTSSVFAASTAFYPVVGAIIGTIVAASGGLLGHIFPALPLSVMMVAVWIGCTGGLHLDGLMDTADGVLSHRDRQRMLEIMKDSRVGAMGVIVFSIVLLTKWAAISALLAVSWNMYASFLILVPLWSRWFMVIAIKRWPYARKEGGMGSFFTGVRKLHLVLATGLAVVLTLLILGLLSPLPFPRLLIYGAVIPAATLLAGWGIASYLAKKLGGLTGDTYGALNELLETLILLLLTALI</sequence>
<proteinExistence type="inferred from homology"/>
<evidence type="ECO:0000256" key="13">
    <source>
        <dbReference type="ARBA" id="ARBA00023136"/>
    </source>
</evidence>
<dbReference type="Pfam" id="PF02654">
    <property type="entry name" value="CobS"/>
    <property type="match status" value="1"/>
</dbReference>
<feature type="transmembrane region" description="Helical" evidence="19">
    <location>
        <begin position="35"/>
        <end position="54"/>
    </location>
</feature>
<reference evidence="20 21" key="1">
    <citation type="submission" date="2017-03" db="EMBL/GenBank/DDBJ databases">
        <title>Paenibacillus larvae genome sequencing.</title>
        <authorList>
            <person name="Dingman D.W."/>
        </authorList>
    </citation>
    <scope>NUCLEOTIDE SEQUENCE [LARGE SCALE GENOMIC DNA]</scope>
    <source>
        <strain evidence="20 21">SAG 10367</strain>
    </source>
</reference>
<dbReference type="EMBL" id="CP020557">
    <property type="protein sequence ID" value="ARF68896.1"/>
    <property type="molecule type" value="Genomic_DNA"/>
</dbReference>
<evidence type="ECO:0000256" key="1">
    <source>
        <dbReference type="ARBA" id="ARBA00001946"/>
    </source>
</evidence>
<organism evidence="20 21">
    <name type="scientific">Paenibacillus larvae subsp. pulvifaciens</name>
    <dbReference type="NCBI Taxonomy" id="1477"/>
    <lineage>
        <taxon>Bacteria</taxon>
        <taxon>Bacillati</taxon>
        <taxon>Bacillota</taxon>
        <taxon>Bacilli</taxon>
        <taxon>Bacillales</taxon>
        <taxon>Paenibacillaceae</taxon>
        <taxon>Paenibacillus</taxon>
    </lineage>
</organism>
<keyword evidence="10 19" id="KW-0812">Transmembrane</keyword>
<accession>A0A1U9YQ61</accession>
<comment type="cofactor">
    <cofactor evidence="1 19">
        <name>Mg(2+)</name>
        <dbReference type="ChEBI" id="CHEBI:18420"/>
    </cofactor>
</comment>
<evidence type="ECO:0000256" key="18">
    <source>
        <dbReference type="ARBA" id="ARBA00049504"/>
    </source>
</evidence>
<evidence type="ECO:0000256" key="15">
    <source>
        <dbReference type="ARBA" id="ARBA00032605"/>
    </source>
</evidence>
<dbReference type="InterPro" id="IPR003805">
    <property type="entry name" value="CobS"/>
</dbReference>
<comment type="similarity">
    <text evidence="4 19">Belongs to the CobS family.</text>
</comment>
<comment type="catalytic activity">
    <reaction evidence="17 19">
        <text>alpha-ribazole + adenosylcob(III)inamide-GDP = adenosylcob(III)alamin + GMP + H(+)</text>
        <dbReference type="Rhea" id="RHEA:16049"/>
        <dbReference type="ChEBI" id="CHEBI:10329"/>
        <dbReference type="ChEBI" id="CHEBI:15378"/>
        <dbReference type="ChEBI" id="CHEBI:18408"/>
        <dbReference type="ChEBI" id="CHEBI:58115"/>
        <dbReference type="ChEBI" id="CHEBI:60487"/>
        <dbReference type="EC" id="2.7.8.26"/>
    </reaction>
</comment>
<keyword evidence="11 19" id="KW-0460">Magnesium</keyword>
<dbReference type="GO" id="GO:0051073">
    <property type="term" value="F:adenosylcobinamide-GDP ribazoletransferase activity"/>
    <property type="evidence" value="ECO:0007669"/>
    <property type="project" value="UniProtKB-UniRule"/>
</dbReference>
<comment type="catalytic activity">
    <reaction evidence="18 19">
        <text>alpha-ribazole 5'-phosphate + adenosylcob(III)inamide-GDP = adenosylcob(III)alamin 5'-phosphate + GMP + H(+)</text>
        <dbReference type="Rhea" id="RHEA:23560"/>
        <dbReference type="ChEBI" id="CHEBI:15378"/>
        <dbReference type="ChEBI" id="CHEBI:57918"/>
        <dbReference type="ChEBI" id="CHEBI:58115"/>
        <dbReference type="ChEBI" id="CHEBI:60487"/>
        <dbReference type="ChEBI" id="CHEBI:60493"/>
        <dbReference type="EC" id="2.7.8.26"/>
    </reaction>
</comment>
<dbReference type="GO" id="GO:0005886">
    <property type="term" value="C:plasma membrane"/>
    <property type="evidence" value="ECO:0007669"/>
    <property type="project" value="UniProtKB-SubCell"/>
</dbReference>
<comment type="pathway">
    <text evidence="3 19">Cofactor biosynthesis; adenosylcobalamin biosynthesis; adenosylcobalamin from cob(II)yrinate a,c-diamide: step 7/7.</text>
</comment>
<evidence type="ECO:0000256" key="5">
    <source>
        <dbReference type="ARBA" id="ARBA00013200"/>
    </source>
</evidence>
<name>A0A1U9YQ61_9BACL</name>
<dbReference type="HAMAP" id="MF_00719">
    <property type="entry name" value="CobS"/>
    <property type="match status" value="1"/>
</dbReference>
<keyword evidence="8 19" id="KW-0169">Cobalamin biosynthesis</keyword>
<keyword evidence="13 19" id="KW-0472">Membrane</keyword>
<dbReference type="UniPathway" id="UPA00148">
    <property type="reaction ID" value="UER00238"/>
</dbReference>
<evidence type="ECO:0000256" key="3">
    <source>
        <dbReference type="ARBA" id="ARBA00004663"/>
    </source>
</evidence>
<evidence type="ECO:0000256" key="11">
    <source>
        <dbReference type="ARBA" id="ARBA00022842"/>
    </source>
</evidence>
<evidence type="ECO:0000313" key="21">
    <source>
        <dbReference type="Proteomes" id="UP000192727"/>
    </source>
</evidence>
<keyword evidence="9 19" id="KW-0808">Transferase</keyword>
<dbReference type="Proteomes" id="UP000192727">
    <property type="component" value="Chromosome"/>
</dbReference>
<dbReference type="PANTHER" id="PTHR34148">
    <property type="entry name" value="ADENOSYLCOBINAMIDE-GDP RIBAZOLETRANSFERASE"/>
    <property type="match status" value="1"/>
</dbReference>
<evidence type="ECO:0000256" key="19">
    <source>
        <dbReference type="HAMAP-Rule" id="MF_00719"/>
    </source>
</evidence>
<feature type="transmembrane region" description="Helical" evidence="19">
    <location>
        <begin position="60"/>
        <end position="81"/>
    </location>
</feature>
<feature type="transmembrane region" description="Helical" evidence="19">
    <location>
        <begin position="186"/>
        <end position="208"/>
    </location>
</feature>
<dbReference type="GO" id="GO:0009236">
    <property type="term" value="P:cobalamin biosynthetic process"/>
    <property type="evidence" value="ECO:0007669"/>
    <property type="project" value="UniProtKB-UniRule"/>
</dbReference>
<evidence type="ECO:0000256" key="6">
    <source>
        <dbReference type="ARBA" id="ARBA00015850"/>
    </source>
</evidence>
<feature type="transmembrane region" description="Helical" evidence="19">
    <location>
        <begin position="214"/>
        <end position="236"/>
    </location>
</feature>
<dbReference type="GeneID" id="64217564"/>
<keyword evidence="12 19" id="KW-1133">Transmembrane helix</keyword>
<evidence type="ECO:0000313" key="20">
    <source>
        <dbReference type="EMBL" id="ARF68896.1"/>
    </source>
</evidence>
<evidence type="ECO:0000256" key="9">
    <source>
        <dbReference type="ARBA" id="ARBA00022679"/>
    </source>
</evidence>
<evidence type="ECO:0000256" key="14">
    <source>
        <dbReference type="ARBA" id="ARBA00025228"/>
    </source>
</evidence>
<comment type="subcellular location">
    <subcellularLocation>
        <location evidence="2 19">Cell membrane</location>
        <topology evidence="2 19">Multi-pass membrane protein</topology>
    </subcellularLocation>
</comment>
<evidence type="ECO:0000256" key="10">
    <source>
        <dbReference type="ARBA" id="ARBA00022692"/>
    </source>
</evidence>
<evidence type="ECO:0000256" key="12">
    <source>
        <dbReference type="ARBA" id="ARBA00022989"/>
    </source>
</evidence>
<dbReference type="NCBIfam" id="TIGR00317">
    <property type="entry name" value="cobS"/>
    <property type="match status" value="1"/>
</dbReference>
<gene>
    <name evidence="19" type="primary">cobS</name>
    <name evidence="20" type="ORF">B7C51_15475</name>
</gene>
<evidence type="ECO:0000256" key="17">
    <source>
        <dbReference type="ARBA" id="ARBA00048623"/>
    </source>
</evidence>
<dbReference type="RefSeq" id="WP_077996761.1">
    <property type="nucleotide sequence ID" value="NZ_CP019794.1"/>
</dbReference>
<comment type="function">
    <text evidence="14 19">Joins adenosylcobinamide-GDP and alpha-ribazole to generate adenosylcobalamin (Ado-cobalamin). Also synthesizes adenosylcobalamin 5'-phosphate from adenosylcobinamide-GDP and alpha-ribazole 5'-phosphate.</text>
</comment>
<dbReference type="GO" id="GO:0008818">
    <property type="term" value="F:cobalamin 5'-phosphate synthase activity"/>
    <property type="evidence" value="ECO:0007669"/>
    <property type="project" value="UniProtKB-UniRule"/>
</dbReference>
<evidence type="ECO:0000256" key="16">
    <source>
        <dbReference type="ARBA" id="ARBA00032853"/>
    </source>
</evidence>
<feature type="transmembrane region" description="Helical" evidence="19">
    <location>
        <begin position="115"/>
        <end position="138"/>
    </location>
</feature>
<evidence type="ECO:0000256" key="8">
    <source>
        <dbReference type="ARBA" id="ARBA00022573"/>
    </source>
</evidence>
<feature type="transmembrane region" description="Helical" evidence="19">
    <location>
        <begin position="144"/>
        <end position="165"/>
    </location>
</feature>